<dbReference type="Proteomes" id="UP000285295">
    <property type="component" value="Unassembled WGS sequence"/>
</dbReference>
<reference evidence="2 3" key="2">
    <citation type="submission" date="2019-01" db="EMBL/GenBank/DDBJ databases">
        <authorList>
            <person name="Li Y."/>
        </authorList>
    </citation>
    <scope>NUCLEOTIDE SEQUENCE [LARGE SCALE GENOMIC DNA]</scope>
    <source>
        <strain evidence="2 3">D19-10-3-21</strain>
    </source>
</reference>
<dbReference type="InterPro" id="IPR010982">
    <property type="entry name" value="Lambda_DNA-bd_dom_sf"/>
</dbReference>
<dbReference type="EMBL" id="SAUX01000031">
    <property type="protein sequence ID" value="RWR26505.1"/>
    <property type="molecule type" value="Genomic_DNA"/>
</dbReference>
<sequence length="85" mass="9002">MTRTIRSPGQIALIEALIAARKQAGLTQTELADRLGGHQSFVARVESGQRRVDVAELVILCRALGADPLRIVETVSASVPPDAGI</sequence>
<reference evidence="2 3" key="1">
    <citation type="submission" date="2019-01" db="EMBL/GenBank/DDBJ databases">
        <title>Sinorhodobacter populi sp. nov. isolated from the symptomatic bark tissue of Populus euramericana canker.</title>
        <authorList>
            <person name="Xu G."/>
        </authorList>
    </citation>
    <scope>NUCLEOTIDE SEQUENCE [LARGE SCALE GENOMIC DNA]</scope>
    <source>
        <strain evidence="2 3">D19-10-3-21</strain>
    </source>
</reference>
<evidence type="ECO:0000259" key="1">
    <source>
        <dbReference type="PROSITE" id="PS50943"/>
    </source>
</evidence>
<dbReference type="InterPro" id="IPR001387">
    <property type="entry name" value="Cro/C1-type_HTH"/>
</dbReference>
<name>A0A443K168_9RHOB</name>
<dbReference type="RefSeq" id="WP_128238623.1">
    <property type="nucleotide sequence ID" value="NZ_SAUX01000031.1"/>
</dbReference>
<protein>
    <submittedName>
        <fullName evidence="2">XRE family transcriptional regulator</fullName>
    </submittedName>
</protein>
<organism evidence="2 3">
    <name type="scientific">Paenirhodobacter populi</name>
    <dbReference type="NCBI Taxonomy" id="2306993"/>
    <lineage>
        <taxon>Bacteria</taxon>
        <taxon>Pseudomonadati</taxon>
        <taxon>Pseudomonadota</taxon>
        <taxon>Alphaproteobacteria</taxon>
        <taxon>Rhodobacterales</taxon>
        <taxon>Rhodobacter group</taxon>
        <taxon>Paenirhodobacter</taxon>
    </lineage>
</organism>
<dbReference type="AlphaFoldDB" id="A0A443K168"/>
<comment type="caution">
    <text evidence="2">The sequence shown here is derived from an EMBL/GenBank/DDBJ whole genome shotgun (WGS) entry which is preliminary data.</text>
</comment>
<feature type="domain" description="HTH cro/C1-type" evidence="1">
    <location>
        <begin position="17"/>
        <end position="71"/>
    </location>
</feature>
<evidence type="ECO:0000313" key="2">
    <source>
        <dbReference type="EMBL" id="RWR26505.1"/>
    </source>
</evidence>
<evidence type="ECO:0000313" key="3">
    <source>
        <dbReference type="Proteomes" id="UP000285295"/>
    </source>
</evidence>
<gene>
    <name evidence="2" type="ORF">D2T31_19610</name>
</gene>
<dbReference type="OrthoDB" id="9803379at2"/>
<dbReference type="PROSITE" id="PS50943">
    <property type="entry name" value="HTH_CROC1"/>
    <property type="match status" value="1"/>
</dbReference>
<dbReference type="SMART" id="SM00530">
    <property type="entry name" value="HTH_XRE"/>
    <property type="match status" value="1"/>
</dbReference>
<dbReference type="Pfam" id="PF01381">
    <property type="entry name" value="HTH_3"/>
    <property type="match status" value="1"/>
</dbReference>
<dbReference type="Gene3D" id="1.10.260.40">
    <property type="entry name" value="lambda repressor-like DNA-binding domains"/>
    <property type="match status" value="1"/>
</dbReference>
<proteinExistence type="predicted"/>
<accession>A0A443K168</accession>
<dbReference type="SUPFAM" id="SSF47413">
    <property type="entry name" value="lambda repressor-like DNA-binding domains"/>
    <property type="match status" value="1"/>
</dbReference>
<dbReference type="GO" id="GO:0003677">
    <property type="term" value="F:DNA binding"/>
    <property type="evidence" value="ECO:0007669"/>
    <property type="project" value="InterPro"/>
</dbReference>
<dbReference type="CDD" id="cd00093">
    <property type="entry name" value="HTH_XRE"/>
    <property type="match status" value="1"/>
</dbReference>